<comment type="subunit">
    <text evidence="9">Homodimer.</text>
</comment>
<dbReference type="InterPro" id="IPR036621">
    <property type="entry name" value="Anticodon-bd_dom_sf"/>
</dbReference>
<evidence type="ECO:0000256" key="4">
    <source>
        <dbReference type="ARBA" id="ARBA00022840"/>
    </source>
</evidence>
<dbReference type="GO" id="GO:0005737">
    <property type="term" value="C:cytoplasm"/>
    <property type="evidence" value="ECO:0007669"/>
    <property type="project" value="UniProtKB-SubCell"/>
</dbReference>
<dbReference type="Pfam" id="PF09180">
    <property type="entry name" value="ProRS-C_1"/>
    <property type="match status" value="1"/>
</dbReference>
<accession>A0A517YVD2</accession>
<name>A0A517YVD2_9BACT</name>
<dbReference type="InterPro" id="IPR006195">
    <property type="entry name" value="aa-tRNA-synth_II"/>
</dbReference>
<dbReference type="GO" id="GO:0017101">
    <property type="term" value="C:aminoacyl-tRNA synthetase multienzyme complex"/>
    <property type="evidence" value="ECO:0007669"/>
    <property type="project" value="TreeGrafter"/>
</dbReference>
<dbReference type="Gene3D" id="3.30.930.10">
    <property type="entry name" value="Bira Bifunctional Protein, Domain 2"/>
    <property type="match status" value="1"/>
</dbReference>
<dbReference type="EC" id="6.1.1.15" evidence="9"/>
<dbReference type="GO" id="GO:0004827">
    <property type="term" value="F:proline-tRNA ligase activity"/>
    <property type="evidence" value="ECO:0007669"/>
    <property type="project" value="UniProtKB-UniRule"/>
</dbReference>
<proteinExistence type="inferred from homology"/>
<evidence type="ECO:0000256" key="3">
    <source>
        <dbReference type="ARBA" id="ARBA00022741"/>
    </source>
</evidence>
<dbReference type="CDD" id="cd00778">
    <property type="entry name" value="ProRS_core_arch_euk"/>
    <property type="match status" value="1"/>
</dbReference>
<organism evidence="11 12">
    <name type="scientific">Poriferisphaera corsica</name>
    <dbReference type="NCBI Taxonomy" id="2528020"/>
    <lineage>
        <taxon>Bacteria</taxon>
        <taxon>Pseudomonadati</taxon>
        <taxon>Planctomycetota</taxon>
        <taxon>Phycisphaerae</taxon>
        <taxon>Phycisphaerales</taxon>
        <taxon>Phycisphaeraceae</taxon>
        <taxon>Poriferisphaera</taxon>
    </lineage>
</organism>
<evidence type="ECO:0000256" key="7">
    <source>
        <dbReference type="ARBA" id="ARBA00047671"/>
    </source>
</evidence>
<comment type="domain">
    <text evidence="9">Consists of three domains: the N-terminal catalytic domain, the anticodon-binding domain and the C-terminal extension.</text>
</comment>
<dbReference type="InterPro" id="IPR002314">
    <property type="entry name" value="aa-tRNA-synt_IIb"/>
</dbReference>
<dbReference type="Pfam" id="PF00587">
    <property type="entry name" value="tRNA-synt_2b"/>
    <property type="match status" value="1"/>
</dbReference>
<dbReference type="InterPro" id="IPR017449">
    <property type="entry name" value="Pro-tRNA_synth_II"/>
</dbReference>
<dbReference type="HAMAP" id="MF_01571">
    <property type="entry name" value="Pro_tRNA_synth_type3"/>
    <property type="match status" value="1"/>
</dbReference>
<dbReference type="GO" id="GO:0006433">
    <property type="term" value="P:prolyl-tRNA aminoacylation"/>
    <property type="evidence" value="ECO:0007669"/>
    <property type="project" value="UniProtKB-UniRule"/>
</dbReference>
<evidence type="ECO:0000313" key="11">
    <source>
        <dbReference type="EMBL" id="QDU34201.1"/>
    </source>
</evidence>
<keyword evidence="2 9" id="KW-0436">Ligase</keyword>
<dbReference type="FunFam" id="3.30.930.10:FF:000023">
    <property type="entry name" value="Proline--tRNA ligase"/>
    <property type="match status" value="1"/>
</dbReference>
<dbReference type="Gene3D" id="3.30.110.30">
    <property type="entry name" value="C-terminal domain of ProRS"/>
    <property type="match status" value="1"/>
</dbReference>
<dbReference type="Gene3D" id="3.40.50.800">
    <property type="entry name" value="Anticodon-binding domain"/>
    <property type="match status" value="1"/>
</dbReference>
<dbReference type="PROSITE" id="PS50862">
    <property type="entry name" value="AA_TRNA_LIGASE_II"/>
    <property type="match status" value="1"/>
</dbReference>
<dbReference type="GO" id="GO:0005524">
    <property type="term" value="F:ATP binding"/>
    <property type="evidence" value="ECO:0007669"/>
    <property type="project" value="UniProtKB-UniRule"/>
</dbReference>
<comment type="function">
    <text evidence="9">Catalyzes the attachment of proline to tRNA(Pro) in a two-step reaction: proline is first activated by ATP to form Pro-AMP and then transferred to the acceptor end of tRNA(Pro).</text>
</comment>
<dbReference type="AlphaFoldDB" id="A0A517YVD2"/>
<evidence type="ECO:0000256" key="6">
    <source>
        <dbReference type="ARBA" id="ARBA00023146"/>
    </source>
</evidence>
<evidence type="ECO:0000256" key="9">
    <source>
        <dbReference type="HAMAP-Rule" id="MF_01571"/>
    </source>
</evidence>
<dbReference type="SUPFAM" id="SSF52954">
    <property type="entry name" value="Class II aaRS ABD-related"/>
    <property type="match status" value="1"/>
</dbReference>
<reference evidence="11 12" key="1">
    <citation type="submission" date="2019-02" db="EMBL/GenBank/DDBJ databases">
        <title>Deep-cultivation of Planctomycetes and their phenomic and genomic characterization uncovers novel biology.</title>
        <authorList>
            <person name="Wiegand S."/>
            <person name="Jogler M."/>
            <person name="Boedeker C."/>
            <person name="Pinto D."/>
            <person name="Vollmers J."/>
            <person name="Rivas-Marin E."/>
            <person name="Kohn T."/>
            <person name="Peeters S.H."/>
            <person name="Heuer A."/>
            <person name="Rast P."/>
            <person name="Oberbeckmann S."/>
            <person name="Bunk B."/>
            <person name="Jeske O."/>
            <person name="Meyerdierks A."/>
            <person name="Storesund J.E."/>
            <person name="Kallscheuer N."/>
            <person name="Luecker S."/>
            <person name="Lage O.M."/>
            <person name="Pohl T."/>
            <person name="Merkel B.J."/>
            <person name="Hornburger P."/>
            <person name="Mueller R.-W."/>
            <person name="Bruemmer F."/>
            <person name="Labrenz M."/>
            <person name="Spormann A.M."/>
            <person name="Op den Camp H."/>
            <person name="Overmann J."/>
            <person name="Amann R."/>
            <person name="Jetten M.S.M."/>
            <person name="Mascher T."/>
            <person name="Medema M.H."/>
            <person name="Devos D.P."/>
            <person name="Kaster A.-K."/>
            <person name="Ovreas L."/>
            <person name="Rohde M."/>
            <person name="Galperin M.Y."/>
            <person name="Jogler C."/>
        </authorList>
    </citation>
    <scope>NUCLEOTIDE SEQUENCE [LARGE SCALE GENOMIC DNA]</scope>
    <source>
        <strain evidence="11 12">KS4</strain>
    </source>
</reference>
<dbReference type="SUPFAM" id="SSF64586">
    <property type="entry name" value="C-terminal domain of ProRS"/>
    <property type="match status" value="1"/>
</dbReference>
<dbReference type="EMBL" id="CP036425">
    <property type="protein sequence ID" value="QDU34201.1"/>
    <property type="molecule type" value="Genomic_DNA"/>
</dbReference>
<keyword evidence="12" id="KW-1185">Reference proteome</keyword>
<dbReference type="Pfam" id="PF03129">
    <property type="entry name" value="HGTP_anticodon"/>
    <property type="match status" value="1"/>
</dbReference>
<dbReference type="PANTHER" id="PTHR43382">
    <property type="entry name" value="PROLYL-TRNA SYNTHETASE"/>
    <property type="match status" value="1"/>
</dbReference>
<keyword evidence="4 9" id="KW-0067">ATP-binding</keyword>
<keyword evidence="6 9" id="KW-0030">Aminoacyl-tRNA synthetase</keyword>
<keyword evidence="1 9" id="KW-0963">Cytoplasm</keyword>
<keyword evidence="5 9" id="KW-0648">Protein biosynthesis</keyword>
<gene>
    <name evidence="11" type="primary">proS_1</name>
    <name evidence="9" type="synonym">proS</name>
    <name evidence="11" type="ORF">KS4_22650</name>
</gene>
<dbReference type="PANTHER" id="PTHR43382:SF2">
    <property type="entry name" value="BIFUNCTIONAL GLUTAMATE_PROLINE--TRNA LIGASE"/>
    <property type="match status" value="1"/>
</dbReference>
<keyword evidence="3 9" id="KW-0547">Nucleotide-binding</keyword>
<evidence type="ECO:0000313" key="12">
    <source>
        <dbReference type="Proteomes" id="UP000317369"/>
    </source>
</evidence>
<comment type="subcellular location">
    <subcellularLocation>
        <location evidence="9">Cytoplasm</location>
    </subcellularLocation>
</comment>
<sequence length="511" mass="58958">MSNQKITPRKQNYAQWYQDVIQSAGLAEHSPVRGCMVIRPEGYAIWEAIQRDLDLRIKRSGHMNAYFPMLIPQSFLAKEAQHVEGFAMECAVVTHSKLENGHDNQLEPGGPLEEPMVIRPTSETIVNHMFSQWVQSYRDLPILMNQWCNVMRWEMRTRLFLRTAEFLWQEGHTVHETRKEAESETLRMLDTYADFCEQMLAIPVIKGRKTNKEKFAGAVHTYSIEALLQDGKALQAGTSHFLGQNFSKGFDIQYLGRDQKLEYAWTTSWGVSTRLIGALIMMHSDDKGLVLPPAVAPQAIAIVPILNKKQDDTDIRTLIDQLLKRLLPEKAIKIASTDRDSIEKYIINENTNQQIVVDWRKYRPGDKRYHWEKRGVPLRIEIGPREVAARSCMVKRRCDNTQASMQIDDLTPDWLRDQLASIQKTMLDKASQFMQSNIRHANSYDELKHILKEHGGLVRCFFEPNDEIEKKIQEETKAAVRNIPFDQNTSIGRCIYTNMETSTEVLFALAY</sequence>
<evidence type="ECO:0000259" key="10">
    <source>
        <dbReference type="PROSITE" id="PS50862"/>
    </source>
</evidence>
<dbReference type="NCBIfam" id="TIGR00408">
    <property type="entry name" value="proS_fam_I"/>
    <property type="match status" value="1"/>
</dbReference>
<dbReference type="RefSeq" id="WP_145077854.1">
    <property type="nucleotide sequence ID" value="NZ_CP036425.1"/>
</dbReference>
<evidence type="ECO:0000256" key="5">
    <source>
        <dbReference type="ARBA" id="ARBA00022917"/>
    </source>
</evidence>
<evidence type="ECO:0000256" key="8">
    <source>
        <dbReference type="ARBA" id="ARBA00060806"/>
    </source>
</evidence>
<dbReference type="OrthoDB" id="9809052at2"/>
<comment type="catalytic activity">
    <reaction evidence="7 9">
        <text>tRNA(Pro) + L-proline + ATP = L-prolyl-tRNA(Pro) + AMP + diphosphate</text>
        <dbReference type="Rhea" id="RHEA:14305"/>
        <dbReference type="Rhea" id="RHEA-COMP:9700"/>
        <dbReference type="Rhea" id="RHEA-COMP:9702"/>
        <dbReference type="ChEBI" id="CHEBI:30616"/>
        <dbReference type="ChEBI" id="CHEBI:33019"/>
        <dbReference type="ChEBI" id="CHEBI:60039"/>
        <dbReference type="ChEBI" id="CHEBI:78442"/>
        <dbReference type="ChEBI" id="CHEBI:78532"/>
        <dbReference type="ChEBI" id="CHEBI:456215"/>
        <dbReference type="EC" id="6.1.1.15"/>
    </reaction>
</comment>
<protein>
    <recommendedName>
        <fullName evidence="9">Proline--tRNA ligase</fullName>
        <ecNumber evidence="9">6.1.1.15</ecNumber>
    </recommendedName>
    <alternativeName>
        <fullName evidence="9">Prolyl-tRNA synthetase</fullName>
        <shortName evidence="9">ProRS</shortName>
    </alternativeName>
</protein>
<dbReference type="InterPro" id="IPR004499">
    <property type="entry name" value="Pro-tRNA-ligase_IIa_arc-type"/>
</dbReference>
<feature type="domain" description="Aminoacyl-transfer RNA synthetases class-II family profile" evidence="10">
    <location>
        <begin position="33"/>
        <end position="292"/>
    </location>
</feature>
<evidence type="ECO:0000256" key="2">
    <source>
        <dbReference type="ARBA" id="ARBA00022598"/>
    </source>
</evidence>
<dbReference type="KEGG" id="pcor:KS4_22650"/>
<dbReference type="SMART" id="SM00946">
    <property type="entry name" value="ProRS-C_1"/>
    <property type="match status" value="1"/>
</dbReference>
<dbReference type="InterPro" id="IPR045864">
    <property type="entry name" value="aa-tRNA-synth_II/BPL/LPL"/>
</dbReference>
<dbReference type="InterPro" id="IPR033721">
    <property type="entry name" value="ProRS_core_arch_euk"/>
</dbReference>
<comment type="similarity">
    <text evidence="8 9">Belongs to the class-II aminoacyl-tRNA synthetase family. ProS type 3 subfamily.</text>
</comment>
<dbReference type="SUPFAM" id="SSF55681">
    <property type="entry name" value="Class II aaRS and biotin synthetases"/>
    <property type="match status" value="1"/>
</dbReference>
<dbReference type="InterPro" id="IPR016061">
    <property type="entry name" value="Pro-tRNA_ligase_II_C"/>
</dbReference>
<dbReference type="InterPro" id="IPR004154">
    <property type="entry name" value="Anticodon-bd"/>
</dbReference>
<evidence type="ECO:0000256" key="1">
    <source>
        <dbReference type="ARBA" id="ARBA00022490"/>
    </source>
</evidence>
<dbReference type="Proteomes" id="UP000317369">
    <property type="component" value="Chromosome"/>
</dbReference>